<dbReference type="PROSITE" id="PS52016">
    <property type="entry name" value="TONB_DEPENDENT_REC_3"/>
    <property type="match status" value="1"/>
</dbReference>
<dbReference type="Pfam" id="PF00593">
    <property type="entry name" value="TonB_dep_Rec_b-barrel"/>
    <property type="match status" value="1"/>
</dbReference>
<dbReference type="PANTHER" id="PTHR40980:SF3">
    <property type="entry name" value="TONB-DEPENDENT RECEPTOR-LIKE BETA-BARREL DOMAIN-CONTAINING PROTEIN"/>
    <property type="match status" value="1"/>
</dbReference>
<evidence type="ECO:0000256" key="2">
    <source>
        <dbReference type="ARBA" id="ARBA00022448"/>
    </source>
</evidence>
<reference evidence="12 13" key="1">
    <citation type="journal article" date="2013" name="Genome Announc.">
        <title>Draft Genome Sequence of Sphingobium lactosutens Strain DS20T, Isolated from a Hexachlorocyclohexane Dumpsite.</title>
        <authorList>
            <person name="Kumar R."/>
            <person name="Dwivedi V."/>
            <person name="Negi V."/>
            <person name="Khurana J.P."/>
            <person name="Lal R."/>
        </authorList>
    </citation>
    <scope>NUCLEOTIDE SEQUENCE [LARGE SCALE GENOMIC DNA]</scope>
    <source>
        <strain evidence="12 13">DS20</strain>
    </source>
</reference>
<keyword evidence="7 8" id="KW-0998">Cell outer membrane</keyword>
<organism evidence="12 13">
    <name type="scientific">Sphingobium lactosutens DS20</name>
    <dbReference type="NCBI Taxonomy" id="1331060"/>
    <lineage>
        <taxon>Bacteria</taxon>
        <taxon>Pseudomonadati</taxon>
        <taxon>Pseudomonadota</taxon>
        <taxon>Alphaproteobacteria</taxon>
        <taxon>Sphingomonadales</taxon>
        <taxon>Sphingomonadaceae</taxon>
        <taxon>Sphingobium</taxon>
    </lineage>
</organism>
<comment type="caution">
    <text evidence="12">The sequence shown here is derived from an EMBL/GenBank/DDBJ whole genome shotgun (WGS) entry which is preliminary data.</text>
</comment>
<evidence type="ECO:0000256" key="6">
    <source>
        <dbReference type="ARBA" id="ARBA00023136"/>
    </source>
</evidence>
<comment type="subcellular location">
    <subcellularLocation>
        <location evidence="1 8">Cell outer membrane</location>
        <topology evidence="1 8">Multi-pass membrane protein</topology>
    </subcellularLocation>
</comment>
<evidence type="ECO:0000313" key="13">
    <source>
        <dbReference type="Proteomes" id="UP000015531"/>
    </source>
</evidence>
<keyword evidence="6 8" id="KW-0472">Membrane</keyword>
<accession>T0IT59</accession>
<keyword evidence="4 8" id="KW-0812">Transmembrane</keyword>
<evidence type="ECO:0000313" key="12">
    <source>
        <dbReference type="EMBL" id="EQB12829.1"/>
    </source>
</evidence>
<name>T0IT59_9SPHN</name>
<dbReference type="PANTHER" id="PTHR40980">
    <property type="entry name" value="PLUG DOMAIN-CONTAINING PROTEIN"/>
    <property type="match status" value="1"/>
</dbReference>
<dbReference type="GO" id="GO:0009279">
    <property type="term" value="C:cell outer membrane"/>
    <property type="evidence" value="ECO:0007669"/>
    <property type="project" value="UniProtKB-SubCell"/>
</dbReference>
<dbReference type="InterPro" id="IPR010104">
    <property type="entry name" value="TonB_rcpt_bac"/>
</dbReference>
<dbReference type="Gene3D" id="2.170.130.10">
    <property type="entry name" value="TonB-dependent receptor, plug domain"/>
    <property type="match status" value="1"/>
</dbReference>
<dbReference type="InterPro" id="IPR037066">
    <property type="entry name" value="Plug_dom_sf"/>
</dbReference>
<dbReference type="InterPro" id="IPR036942">
    <property type="entry name" value="Beta-barrel_TonB_sf"/>
</dbReference>
<feature type="domain" description="TonB-dependent receptor-like beta-barrel" evidence="10">
    <location>
        <begin position="416"/>
        <end position="916"/>
    </location>
</feature>
<keyword evidence="3 8" id="KW-1134">Transmembrane beta strand</keyword>
<evidence type="ECO:0000259" key="11">
    <source>
        <dbReference type="Pfam" id="PF07715"/>
    </source>
</evidence>
<dbReference type="eggNOG" id="COG4771">
    <property type="taxonomic scope" value="Bacteria"/>
</dbReference>
<sequence>MALACSSLCTVAIAQDEGADSVAAATEGDIIVTGLRQSLASAQAIKKNAEQLVDSITSQDIGRLPDTNVAEALQRISGIQIQRNRGEGSAIAIRGLTQIRTELNGRDIFSANGGRGLSFEEIGPDLLAGIDVYKNPSAELIEGSLGGTVNLRTRMPFDAPGQVISATGSTTYYDFAEKQRFGASGLYSNRWDTGLGEIGFLVNASWQQTAFRQDAVQMEPYYFHGPDPIEGADVQATPVPGYEDQNVQVSHGGGFNDAVGDRKRFSAAAALQWKPTDNVEVYAQFLTAHYRYHDYGLSFFATGNPLTPTPGSTYTVEDGVATSGSLQNPSGSGVVYQGNRKTMTNDYSAGVKWDLTDNLHARVDYQHIHSTASVQQVNLTLSLLNPEQSLPGLGQSYNLLFDTRGEIPSLLIDRPGYLTDPANYSFTAIQPYAEKNTANADAIRGDLDWDFDDGSLLRKLSVGARYSAKSAINRNTTWGTWTTIGSTCANWSTPEGCYLASDFPQFIEPNPLQSSLLRGQAANSVFGSVLQWRLSSAANPEQAFADVQAISGQTVGFRSFDAPDAFNGRIREKDVSAYFRAAFASTIFGMDWDGNAGLRYVLTDETGKGFRTLTYRDPNGTVTPGTAPEQVSVFEPYEGGRKYTKWLPSVNLRLKMTPELQARFAFSKNIYRPDFTQINPSFTLSPLYNGDSMVPQTVDPSRPYDAQTNPYAGTGTVAGNADLKPQRVTSFDAALEWYFAPTGFIYGTIFKKNLRDLLDSRTFALTQNVEGLGNVQFNVTSIVNVSKGGVKGFEIGGQRFFDFLPGWLSGFGIQANYTLADSNAGVVAQGTIGSTNLVEVPLIGLSKHSYNLIALYDKYGLNARLAYNWRGKYLLTTQGVGTQTLPEFVRPYGVLDASISYDFTPNVSFTLDASNITNTKYRSYLAEPSNIRDFKYDDRRISGRVRLRF</sequence>
<evidence type="ECO:0000256" key="4">
    <source>
        <dbReference type="ARBA" id="ARBA00022692"/>
    </source>
</evidence>
<evidence type="ECO:0008006" key="14">
    <source>
        <dbReference type="Google" id="ProtNLM"/>
    </source>
</evidence>
<dbReference type="SUPFAM" id="SSF56935">
    <property type="entry name" value="Porins"/>
    <property type="match status" value="1"/>
</dbReference>
<feature type="domain" description="TonB-dependent receptor plug" evidence="11">
    <location>
        <begin position="47"/>
        <end position="148"/>
    </location>
</feature>
<keyword evidence="13" id="KW-1185">Reference proteome</keyword>
<comment type="similarity">
    <text evidence="8 9">Belongs to the TonB-dependent receptor family.</text>
</comment>
<evidence type="ECO:0000256" key="3">
    <source>
        <dbReference type="ARBA" id="ARBA00022452"/>
    </source>
</evidence>
<evidence type="ECO:0000256" key="8">
    <source>
        <dbReference type="PROSITE-ProRule" id="PRU01360"/>
    </source>
</evidence>
<gene>
    <name evidence="12" type="ORF">RLDS_18820</name>
</gene>
<evidence type="ECO:0000256" key="9">
    <source>
        <dbReference type="RuleBase" id="RU003357"/>
    </source>
</evidence>
<dbReference type="eggNOG" id="COG1629">
    <property type="taxonomic scope" value="Bacteria"/>
</dbReference>
<evidence type="ECO:0000256" key="5">
    <source>
        <dbReference type="ARBA" id="ARBA00023077"/>
    </source>
</evidence>
<dbReference type="Gene3D" id="2.40.170.20">
    <property type="entry name" value="TonB-dependent receptor, beta-barrel domain"/>
    <property type="match status" value="2"/>
</dbReference>
<dbReference type="InterPro" id="IPR000531">
    <property type="entry name" value="Beta-barrel_TonB"/>
</dbReference>
<dbReference type="InterPro" id="IPR039426">
    <property type="entry name" value="TonB-dep_rcpt-like"/>
</dbReference>
<dbReference type="InterPro" id="IPR012910">
    <property type="entry name" value="Plug_dom"/>
</dbReference>
<dbReference type="PATRIC" id="fig|1331060.3.peg.3634"/>
<evidence type="ECO:0000259" key="10">
    <source>
        <dbReference type="Pfam" id="PF00593"/>
    </source>
</evidence>
<dbReference type="Pfam" id="PF07715">
    <property type="entry name" value="Plug"/>
    <property type="match status" value="1"/>
</dbReference>
<protein>
    <recommendedName>
        <fullName evidence="14">TonB-denpendent receptor</fullName>
    </recommendedName>
</protein>
<keyword evidence="5 9" id="KW-0798">TonB box</keyword>
<proteinExistence type="inferred from homology"/>
<dbReference type="Proteomes" id="UP000015531">
    <property type="component" value="Unassembled WGS sequence"/>
</dbReference>
<dbReference type="NCBIfam" id="TIGR01782">
    <property type="entry name" value="TonB-Xanth-Caul"/>
    <property type="match status" value="1"/>
</dbReference>
<evidence type="ECO:0000256" key="7">
    <source>
        <dbReference type="ARBA" id="ARBA00023237"/>
    </source>
</evidence>
<keyword evidence="2 8" id="KW-0813">Transport</keyword>
<dbReference type="EMBL" id="ATDP01000101">
    <property type="protein sequence ID" value="EQB12829.1"/>
    <property type="molecule type" value="Genomic_DNA"/>
</dbReference>
<dbReference type="AlphaFoldDB" id="T0IT59"/>
<evidence type="ECO:0000256" key="1">
    <source>
        <dbReference type="ARBA" id="ARBA00004571"/>
    </source>
</evidence>